<dbReference type="PROSITE" id="PS50250">
    <property type="entry name" value="PCI"/>
    <property type="match status" value="1"/>
</dbReference>
<dbReference type="InterPro" id="IPR000717">
    <property type="entry name" value="PCI_dom"/>
</dbReference>
<gene>
    <name evidence="4" type="ORF">SCODWIG_01601</name>
</gene>
<dbReference type="EMBL" id="UFAJ01000214">
    <property type="protein sequence ID" value="SSD59840.1"/>
    <property type="molecule type" value="Genomic_DNA"/>
</dbReference>
<feature type="domain" description="PCI" evidence="3">
    <location>
        <begin position="228"/>
        <end position="399"/>
    </location>
</feature>
<sequence length="429" mass="49484">MSTLEQATKFKQAKDYQNAEKLFIEIFEKNEQQLKQNDYKLFNRSKILQEQEQCILELGELYAETKQNNKLSNLIKNGRIFMMAYAKSKISKVLKSLIEYYDKIPDSIDDQISICKDCIEFAVQEKRVFLKHTLSIRLATLYYNKQQFKHSLELINGLLSEFKKLDDKSSLVDVHLLESKVYHKLRNMPKAKAALTSARTAANSIYCPSLTIAELDLISGILHCEDKDYKTAFSYFYEAFDTFHESKTSYQKSCQVLKYMLLCKIMLNLLDDINSILDAKYTKDTYQSRDIDAMKAVAEAYSNRSLLDFNKAMKMYEPVLKSDPLIRSHLNALYDALLESNLCKIIEPFDCVEIFHISNLIGLDIVQVEGKLSQMILDKVFYGVLDQGNGCLHIYQTPQLDATYDSSLELIGNLNRTLDQLFDKASLLN</sequence>
<evidence type="ECO:0000313" key="4">
    <source>
        <dbReference type="EMBL" id="SSD59840.1"/>
    </source>
</evidence>
<evidence type="ECO:0000256" key="2">
    <source>
        <dbReference type="ARBA" id="ARBA00022942"/>
    </source>
</evidence>
<dbReference type="InterPro" id="IPR040780">
    <property type="entry name" value="Rpn6_C_helix"/>
</dbReference>
<dbReference type="GO" id="GO:0008541">
    <property type="term" value="C:proteasome regulatory particle, lid subcomplex"/>
    <property type="evidence" value="ECO:0007669"/>
    <property type="project" value="UniProtKB-ARBA"/>
</dbReference>
<dbReference type="VEuPathDB" id="FungiDB:SCODWIG_01601"/>
<dbReference type="AlphaFoldDB" id="A0A376B6W7"/>
<protein>
    <submittedName>
        <fullName evidence="4">Probable 26S proteasome regulatory subunit RPN6</fullName>
    </submittedName>
</protein>
<evidence type="ECO:0000313" key="5">
    <source>
        <dbReference type="Proteomes" id="UP000262825"/>
    </source>
</evidence>
<organism evidence="4 5">
    <name type="scientific">Saccharomycodes ludwigii</name>
    <dbReference type="NCBI Taxonomy" id="36035"/>
    <lineage>
        <taxon>Eukaryota</taxon>
        <taxon>Fungi</taxon>
        <taxon>Dikarya</taxon>
        <taxon>Ascomycota</taxon>
        <taxon>Saccharomycotina</taxon>
        <taxon>Saccharomycetes</taxon>
        <taxon>Saccharomycodales</taxon>
        <taxon>Saccharomycodaceae</taxon>
        <taxon>Saccharomycodes</taxon>
    </lineage>
</organism>
<name>A0A376B6W7_9ASCO</name>
<dbReference type="InterPro" id="IPR050871">
    <property type="entry name" value="26S_Proteasome/COP9_Components"/>
</dbReference>
<dbReference type="PANTHER" id="PTHR10678">
    <property type="entry name" value="26S PROTEASOME NON-ATPASE REGULATORY SUBUNIT 11/COP9 SIGNALOSOME COMPLEX SUBUNIT 2"/>
    <property type="match status" value="1"/>
</dbReference>
<evidence type="ECO:0000256" key="1">
    <source>
        <dbReference type="ARBA" id="ARBA00007454"/>
    </source>
</evidence>
<dbReference type="InterPro" id="IPR036390">
    <property type="entry name" value="WH_DNA-bd_sf"/>
</dbReference>
<dbReference type="SUPFAM" id="SSF46785">
    <property type="entry name" value="Winged helix' DNA-binding domain"/>
    <property type="match status" value="1"/>
</dbReference>
<dbReference type="Pfam" id="PF18055">
    <property type="entry name" value="RPN6_N"/>
    <property type="match status" value="1"/>
</dbReference>
<comment type="similarity">
    <text evidence="1">Belongs to the proteasome subunit S9 family.</text>
</comment>
<dbReference type="InterPro" id="IPR040773">
    <property type="entry name" value="Rpn6_N"/>
</dbReference>
<dbReference type="Gene3D" id="1.25.40.570">
    <property type="match status" value="1"/>
</dbReference>
<dbReference type="InterPro" id="IPR011990">
    <property type="entry name" value="TPR-like_helical_dom_sf"/>
</dbReference>
<accession>A0A376B6W7</accession>
<keyword evidence="2 4" id="KW-0647">Proteasome</keyword>
<proteinExistence type="inferred from homology"/>
<dbReference type="Pfam" id="PF18503">
    <property type="entry name" value="RPN6_C_helix"/>
    <property type="match status" value="1"/>
</dbReference>
<dbReference type="SMART" id="SM00753">
    <property type="entry name" value="PAM"/>
    <property type="match status" value="1"/>
</dbReference>
<dbReference type="SUPFAM" id="SSF48452">
    <property type="entry name" value="TPR-like"/>
    <property type="match status" value="1"/>
</dbReference>
<dbReference type="Pfam" id="PF01399">
    <property type="entry name" value="PCI"/>
    <property type="match status" value="1"/>
</dbReference>
<dbReference type="Proteomes" id="UP000262825">
    <property type="component" value="Unassembled WGS sequence"/>
</dbReference>
<keyword evidence="5" id="KW-1185">Reference proteome</keyword>
<dbReference type="SMART" id="SM00088">
    <property type="entry name" value="PINT"/>
    <property type="match status" value="1"/>
</dbReference>
<reference evidence="5" key="1">
    <citation type="submission" date="2018-06" db="EMBL/GenBank/DDBJ databases">
        <authorList>
            <person name="Guldener U."/>
        </authorList>
    </citation>
    <scope>NUCLEOTIDE SEQUENCE [LARGE SCALE GENOMIC DNA]</scope>
    <source>
        <strain evidence="5">UTAD17</strain>
    </source>
</reference>
<evidence type="ECO:0000259" key="3">
    <source>
        <dbReference type="PROSITE" id="PS50250"/>
    </source>
</evidence>